<organism evidence="2 3">
    <name type="scientific">Caerostris extrusa</name>
    <name type="common">Bark spider</name>
    <name type="synonym">Caerostris bankana</name>
    <dbReference type="NCBI Taxonomy" id="172846"/>
    <lineage>
        <taxon>Eukaryota</taxon>
        <taxon>Metazoa</taxon>
        <taxon>Ecdysozoa</taxon>
        <taxon>Arthropoda</taxon>
        <taxon>Chelicerata</taxon>
        <taxon>Arachnida</taxon>
        <taxon>Araneae</taxon>
        <taxon>Araneomorphae</taxon>
        <taxon>Entelegynae</taxon>
        <taxon>Araneoidea</taxon>
        <taxon>Araneidae</taxon>
        <taxon>Caerostris</taxon>
    </lineage>
</organism>
<gene>
    <name evidence="2" type="ORF">CEXT_458401</name>
</gene>
<sequence>MNVASIRRAFSTWKLSFIIIIPKTHLEKVSKGQARHVAQFSKLIDSQTVLPRTTINYRRNKESWPRVRKLIIYISDQNSVCGKDNQSEINSNRSSVVIRRAERKQSSTND</sequence>
<keyword evidence="3" id="KW-1185">Reference proteome</keyword>
<name>A0AAV4R499_CAEEX</name>
<dbReference type="EMBL" id="BPLR01007293">
    <property type="protein sequence ID" value="GIY15856.1"/>
    <property type="molecule type" value="Genomic_DNA"/>
</dbReference>
<proteinExistence type="predicted"/>
<dbReference type="Proteomes" id="UP001054945">
    <property type="component" value="Unassembled WGS sequence"/>
</dbReference>
<feature type="compositionally biased region" description="Basic and acidic residues" evidence="1">
    <location>
        <begin position="99"/>
        <end position="110"/>
    </location>
</feature>
<dbReference type="AlphaFoldDB" id="A0AAV4R499"/>
<protein>
    <submittedName>
        <fullName evidence="2">Uncharacterized protein</fullName>
    </submittedName>
</protein>
<evidence type="ECO:0000313" key="2">
    <source>
        <dbReference type="EMBL" id="GIY15856.1"/>
    </source>
</evidence>
<reference evidence="2 3" key="1">
    <citation type="submission" date="2021-06" db="EMBL/GenBank/DDBJ databases">
        <title>Caerostris extrusa draft genome.</title>
        <authorList>
            <person name="Kono N."/>
            <person name="Arakawa K."/>
        </authorList>
    </citation>
    <scope>NUCLEOTIDE SEQUENCE [LARGE SCALE GENOMIC DNA]</scope>
</reference>
<comment type="caution">
    <text evidence="2">The sequence shown here is derived from an EMBL/GenBank/DDBJ whole genome shotgun (WGS) entry which is preliminary data.</text>
</comment>
<evidence type="ECO:0000313" key="3">
    <source>
        <dbReference type="Proteomes" id="UP001054945"/>
    </source>
</evidence>
<evidence type="ECO:0000256" key="1">
    <source>
        <dbReference type="SAM" id="MobiDB-lite"/>
    </source>
</evidence>
<feature type="region of interest" description="Disordered" evidence="1">
    <location>
        <begin position="82"/>
        <end position="110"/>
    </location>
</feature>
<accession>A0AAV4R499</accession>